<dbReference type="InterPro" id="IPR010559">
    <property type="entry name" value="Sig_transdc_His_kin_internal"/>
</dbReference>
<feature type="transmembrane region" description="Helical" evidence="1">
    <location>
        <begin position="12"/>
        <end position="34"/>
    </location>
</feature>
<proteinExistence type="predicted"/>
<keyword evidence="1" id="KW-0812">Transmembrane</keyword>
<keyword evidence="1" id="KW-0472">Membrane</keyword>
<feature type="transmembrane region" description="Helical" evidence="1">
    <location>
        <begin position="77"/>
        <end position="101"/>
    </location>
</feature>
<keyword evidence="3" id="KW-0418">Kinase</keyword>
<dbReference type="Pfam" id="PF06580">
    <property type="entry name" value="His_kinase"/>
    <property type="match status" value="1"/>
</dbReference>
<name>F4L2C4_HALH1</name>
<dbReference type="SUPFAM" id="SSF55874">
    <property type="entry name" value="ATPase domain of HSP90 chaperone/DNA topoisomerase II/histidine kinase"/>
    <property type="match status" value="1"/>
</dbReference>
<dbReference type="InterPro" id="IPR036890">
    <property type="entry name" value="HATPase_C_sf"/>
</dbReference>
<accession>F4L2C4</accession>
<evidence type="ECO:0000259" key="2">
    <source>
        <dbReference type="Pfam" id="PF06580"/>
    </source>
</evidence>
<organism evidence="3 4">
    <name type="scientific">Haliscomenobacter hydrossis (strain ATCC 27775 / DSM 1100 / LMG 10767 / O)</name>
    <dbReference type="NCBI Taxonomy" id="760192"/>
    <lineage>
        <taxon>Bacteria</taxon>
        <taxon>Pseudomonadati</taxon>
        <taxon>Bacteroidota</taxon>
        <taxon>Saprospiria</taxon>
        <taxon>Saprospirales</taxon>
        <taxon>Haliscomenobacteraceae</taxon>
        <taxon>Haliscomenobacter</taxon>
    </lineage>
</organism>
<keyword evidence="4" id="KW-1185">Reference proteome</keyword>
<evidence type="ECO:0000313" key="4">
    <source>
        <dbReference type="Proteomes" id="UP000008461"/>
    </source>
</evidence>
<gene>
    <name evidence="3" type="ordered locus">Halhy_5051</name>
</gene>
<dbReference type="GO" id="GO:0016020">
    <property type="term" value="C:membrane"/>
    <property type="evidence" value="ECO:0007669"/>
    <property type="project" value="InterPro"/>
</dbReference>
<reference evidence="3 4" key="1">
    <citation type="journal article" date="2011" name="Stand. Genomic Sci.">
        <title>Complete genome sequence of Haliscomenobacter hydrossis type strain (O).</title>
        <authorList>
            <consortium name="US DOE Joint Genome Institute (JGI-PGF)"/>
            <person name="Daligault H."/>
            <person name="Lapidus A."/>
            <person name="Zeytun A."/>
            <person name="Nolan M."/>
            <person name="Lucas S."/>
            <person name="Del Rio T.G."/>
            <person name="Tice H."/>
            <person name="Cheng J.F."/>
            <person name="Tapia R."/>
            <person name="Han C."/>
            <person name="Goodwin L."/>
            <person name="Pitluck S."/>
            <person name="Liolios K."/>
            <person name="Pagani I."/>
            <person name="Ivanova N."/>
            <person name="Huntemann M."/>
            <person name="Mavromatis K."/>
            <person name="Mikhailova N."/>
            <person name="Pati A."/>
            <person name="Chen A."/>
            <person name="Palaniappan K."/>
            <person name="Land M."/>
            <person name="Hauser L."/>
            <person name="Brambilla E.M."/>
            <person name="Rohde M."/>
            <person name="Verbarg S."/>
            <person name="Goker M."/>
            <person name="Bristow J."/>
            <person name="Eisen J.A."/>
            <person name="Markowitz V."/>
            <person name="Hugenholtz P."/>
            <person name="Kyrpides N.C."/>
            <person name="Klenk H.P."/>
            <person name="Woyke T."/>
        </authorList>
    </citation>
    <scope>NUCLEOTIDE SEQUENCE [LARGE SCALE GENOMIC DNA]</scope>
    <source>
        <strain evidence="4">ATCC 27775 / DSM 1100 / LMG 10767 / O</strain>
    </source>
</reference>
<evidence type="ECO:0000256" key="1">
    <source>
        <dbReference type="SAM" id="Phobius"/>
    </source>
</evidence>
<dbReference type="PANTHER" id="PTHR34220">
    <property type="entry name" value="SENSOR HISTIDINE KINASE YPDA"/>
    <property type="match status" value="1"/>
</dbReference>
<evidence type="ECO:0000313" key="3">
    <source>
        <dbReference type="EMBL" id="AEE52877.1"/>
    </source>
</evidence>
<dbReference type="EMBL" id="CP002691">
    <property type="protein sequence ID" value="AEE52877.1"/>
    <property type="molecule type" value="Genomic_DNA"/>
</dbReference>
<reference key="2">
    <citation type="submission" date="2011-04" db="EMBL/GenBank/DDBJ databases">
        <title>Complete sequence of chromosome of Haliscomenobacter hydrossis DSM 1100.</title>
        <authorList>
            <consortium name="US DOE Joint Genome Institute (JGI-PGF)"/>
            <person name="Lucas S."/>
            <person name="Han J."/>
            <person name="Lapidus A."/>
            <person name="Bruce D."/>
            <person name="Goodwin L."/>
            <person name="Pitluck S."/>
            <person name="Peters L."/>
            <person name="Kyrpides N."/>
            <person name="Mavromatis K."/>
            <person name="Ivanova N."/>
            <person name="Ovchinnikova G."/>
            <person name="Pagani I."/>
            <person name="Daligault H."/>
            <person name="Detter J.C."/>
            <person name="Han C."/>
            <person name="Land M."/>
            <person name="Hauser L."/>
            <person name="Markowitz V."/>
            <person name="Cheng J.-F."/>
            <person name="Hugenholtz P."/>
            <person name="Woyke T."/>
            <person name="Wu D."/>
            <person name="Verbarg S."/>
            <person name="Frueling A."/>
            <person name="Brambilla E."/>
            <person name="Klenk H.-P."/>
            <person name="Eisen J.A."/>
        </authorList>
    </citation>
    <scope>NUCLEOTIDE SEQUENCE</scope>
    <source>
        <strain>DSM 1100</strain>
    </source>
</reference>
<dbReference type="OrthoDB" id="9809908at2"/>
<dbReference type="HOGENOM" id="CLU_020473_1_0_10"/>
<dbReference type="KEGG" id="hhy:Halhy_5051"/>
<dbReference type="Gene3D" id="3.30.565.10">
    <property type="entry name" value="Histidine kinase-like ATPase, C-terminal domain"/>
    <property type="match status" value="1"/>
</dbReference>
<keyword evidence="1" id="KW-1133">Transmembrane helix</keyword>
<dbReference type="eggNOG" id="COG2972">
    <property type="taxonomic scope" value="Bacteria"/>
</dbReference>
<protein>
    <submittedName>
        <fullName evidence="3">Signal transduction histidine kinase</fullName>
    </submittedName>
</protein>
<dbReference type="Proteomes" id="UP000008461">
    <property type="component" value="Chromosome"/>
</dbReference>
<dbReference type="RefSeq" id="WP_013767412.1">
    <property type="nucleotide sequence ID" value="NC_015510.1"/>
</dbReference>
<dbReference type="InterPro" id="IPR050640">
    <property type="entry name" value="Bact_2-comp_sensor_kinase"/>
</dbReference>
<dbReference type="AlphaFoldDB" id="F4L2C4"/>
<feature type="transmembrane region" description="Helical" evidence="1">
    <location>
        <begin position="46"/>
        <end position="65"/>
    </location>
</feature>
<dbReference type="GO" id="GO:0000155">
    <property type="term" value="F:phosphorelay sensor kinase activity"/>
    <property type="evidence" value="ECO:0007669"/>
    <property type="project" value="InterPro"/>
</dbReference>
<feature type="domain" description="Signal transduction histidine kinase internal region" evidence="2">
    <location>
        <begin position="161"/>
        <end position="240"/>
    </location>
</feature>
<dbReference type="STRING" id="760192.Halhy_5051"/>
<dbReference type="PANTHER" id="PTHR34220:SF7">
    <property type="entry name" value="SENSOR HISTIDINE KINASE YPDA"/>
    <property type="match status" value="1"/>
</dbReference>
<keyword evidence="3" id="KW-0808">Transferase</keyword>
<sequence>MTAIQIFLSPRYRLLSHVLFWAVYMVYATLLYGSTRDDYWRGFVEVISTLPVKITAVYFTLYYLIPRFLYARKYPGLILIFIISVILFGYADRFLMHKIYVPIYLKDYNYEKFPMTDLAKAIQRSSIVYLVVFAASAIKLIKKNYQTERFSQELGKEKLDAELKFLKGQIHPHFLFNTLNTLYALTLQNSPKSSEVVLKLSHLLDYMLYDCNVELIPLRKEVQQMQNLIELEQFRYGNRLEVSFSVTGDVSVQQIPPLLMLPFVENAFKHGVSKEVEEAFISIDLTLKDQQLILRVENSKAEGDTKPEAEYTKGIGLRNVSRRLDLLYADSYDLQVFDEEDTFMIVLKIPISAKGNLVSEANPVQQSLV</sequence>